<accession>A0ABC9BS47</accession>
<dbReference type="PANTHER" id="PTHR32133">
    <property type="entry name" value="OS07G0120400 PROTEIN"/>
    <property type="match status" value="1"/>
</dbReference>
<feature type="domain" description="F-box" evidence="1">
    <location>
        <begin position="14"/>
        <end position="44"/>
    </location>
</feature>
<dbReference type="Proteomes" id="UP001497457">
    <property type="component" value="Chromosome 27b"/>
</dbReference>
<reference evidence="3" key="1">
    <citation type="submission" date="2024-06" db="EMBL/GenBank/DDBJ databases">
        <authorList>
            <person name="Ryan C."/>
        </authorList>
    </citation>
    <scope>NUCLEOTIDE SEQUENCE [LARGE SCALE GENOMIC DNA]</scope>
</reference>
<organism evidence="2 3">
    <name type="scientific">Urochloa decumbens</name>
    <dbReference type="NCBI Taxonomy" id="240449"/>
    <lineage>
        <taxon>Eukaryota</taxon>
        <taxon>Viridiplantae</taxon>
        <taxon>Streptophyta</taxon>
        <taxon>Embryophyta</taxon>
        <taxon>Tracheophyta</taxon>
        <taxon>Spermatophyta</taxon>
        <taxon>Magnoliopsida</taxon>
        <taxon>Liliopsida</taxon>
        <taxon>Poales</taxon>
        <taxon>Poaceae</taxon>
        <taxon>PACMAD clade</taxon>
        <taxon>Panicoideae</taxon>
        <taxon>Panicodae</taxon>
        <taxon>Paniceae</taxon>
        <taxon>Melinidinae</taxon>
        <taxon>Urochloa</taxon>
    </lineage>
</organism>
<dbReference type="InterPro" id="IPR036047">
    <property type="entry name" value="F-box-like_dom_sf"/>
</dbReference>
<reference evidence="2 3" key="2">
    <citation type="submission" date="2024-10" db="EMBL/GenBank/DDBJ databases">
        <authorList>
            <person name="Ryan C."/>
        </authorList>
    </citation>
    <scope>NUCLEOTIDE SEQUENCE [LARGE SCALE GENOMIC DNA]</scope>
</reference>
<protein>
    <recommendedName>
        <fullName evidence="1">F-box domain-containing protein</fullName>
    </recommendedName>
</protein>
<dbReference type="SUPFAM" id="SSF81383">
    <property type="entry name" value="F-box domain"/>
    <property type="match status" value="1"/>
</dbReference>
<evidence type="ECO:0000313" key="3">
    <source>
        <dbReference type="Proteomes" id="UP001497457"/>
    </source>
</evidence>
<gene>
    <name evidence="2" type="ORF">URODEC1_LOCUS68321</name>
</gene>
<dbReference type="EMBL" id="OZ075137">
    <property type="protein sequence ID" value="CAL5007079.1"/>
    <property type="molecule type" value="Genomic_DNA"/>
</dbReference>
<dbReference type="Pfam" id="PF12937">
    <property type="entry name" value="F-box-like"/>
    <property type="match status" value="1"/>
</dbReference>
<dbReference type="AlphaFoldDB" id="A0ABC9BS47"/>
<evidence type="ECO:0000259" key="1">
    <source>
        <dbReference type="Pfam" id="PF12937"/>
    </source>
</evidence>
<keyword evidence="3" id="KW-1185">Reference proteome</keyword>
<name>A0ABC9BS47_9POAL</name>
<dbReference type="InterPro" id="IPR001810">
    <property type="entry name" value="F-box_dom"/>
</dbReference>
<proteinExistence type="predicted"/>
<dbReference type="Gene3D" id="1.20.1280.50">
    <property type="match status" value="1"/>
</dbReference>
<evidence type="ECO:0000313" key="2">
    <source>
        <dbReference type="EMBL" id="CAL5007079.1"/>
    </source>
</evidence>
<sequence>MPPPPILADDVIEEVLLRIPLDDPASLVRAAAVCKPWCRVASDPGFRARFRERHHLAATPVLGVLCNLSGRAGTARLVTTSSFRAHLPGGRRHWRVLDSRHGRVLLVNLDWELGPVGSTLVVWDPVTGDRLELPELPSHPETLRWTSWNAAVLCAGAVGSGACDHVDCRRGPFLVALVGVNSDEVSVHVYSSELGQWSLPTSCGQEHIDLDYLARGSLVGNAVHFMCEICIRTLRYEILKYDLSTREISMIHLPYELSLWALPVIDLPLRRRREVGPRILLTTSADDGGLGFAIVHDSILYQWERKAGPDGAFGWAQKSVTELQTLLPADAMSISTELVGFADGVGIFFVETVNGLFSIDLKSGQVKKVHNDSGIRNVVPYMSLCLPGLGSVSTGEGPGQLVLQAHERHRLLVQGLPNQDLSESL</sequence>
<dbReference type="PANTHER" id="PTHR32133:SF386">
    <property type="entry name" value="F-BOX DOMAIN-CONTAINING PROTEIN"/>
    <property type="match status" value="1"/>
</dbReference>